<dbReference type="EMBL" id="CAKXZS010000036">
    <property type="protein sequence ID" value="CAH2405875.1"/>
    <property type="molecule type" value="Genomic_DNA"/>
</dbReference>
<evidence type="ECO:0000313" key="2">
    <source>
        <dbReference type="Proteomes" id="UP001152604"/>
    </source>
</evidence>
<sequence length="86" mass="9534">MLALQVERVIAAVRRLRTGSAFIHEAGKRYWACFPATDPSAKMLWPLFTIGSAGTAKLLRRILRGDFCGSQRLHRISAARSKCSST</sequence>
<protein>
    <submittedName>
        <fullName evidence="1">Uncharacterized protein</fullName>
    </submittedName>
</protein>
<reference evidence="1" key="1">
    <citation type="submission" date="2022-03" db="EMBL/GenBank/DDBJ databases">
        <authorList>
            <person name="Brunel B."/>
        </authorList>
    </citation>
    <scope>NUCLEOTIDE SEQUENCE</scope>
    <source>
        <strain evidence="1">STM4922sample</strain>
    </source>
</reference>
<keyword evidence="2" id="KW-1185">Reference proteome</keyword>
<dbReference type="Proteomes" id="UP001152604">
    <property type="component" value="Unassembled WGS sequence"/>
</dbReference>
<comment type="caution">
    <text evidence="1">The sequence shown here is derived from an EMBL/GenBank/DDBJ whole genome shotgun (WGS) entry which is preliminary data.</text>
</comment>
<proteinExistence type="predicted"/>
<name>A0ABN8K6I4_9HYPH</name>
<accession>A0ABN8K6I4</accession>
<organism evidence="1 2">
    <name type="scientific">Mesorhizobium ventifaucium</name>
    <dbReference type="NCBI Taxonomy" id="666020"/>
    <lineage>
        <taxon>Bacteria</taxon>
        <taxon>Pseudomonadati</taxon>
        <taxon>Pseudomonadota</taxon>
        <taxon>Alphaproteobacteria</taxon>
        <taxon>Hyphomicrobiales</taxon>
        <taxon>Phyllobacteriaceae</taxon>
        <taxon>Mesorhizobium</taxon>
    </lineage>
</organism>
<gene>
    <name evidence="1" type="ORF">MES4922_410002</name>
</gene>
<evidence type="ECO:0000313" key="1">
    <source>
        <dbReference type="EMBL" id="CAH2405875.1"/>
    </source>
</evidence>